<keyword evidence="1" id="KW-1133">Transmembrane helix</keyword>
<evidence type="ECO:0000313" key="2">
    <source>
        <dbReference type="EMBL" id="MBB5063246.1"/>
    </source>
</evidence>
<comment type="caution">
    <text evidence="2">The sequence shown here is derived from an EMBL/GenBank/DDBJ whole genome shotgun (WGS) entry which is preliminary data.</text>
</comment>
<reference evidence="2 3" key="1">
    <citation type="submission" date="2020-08" db="EMBL/GenBank/DDBJ databases">
        <title>Genomic Encyclopedia of Type Strains, Phase IV (KMG-V): Genome sequencing to study the core and pangenomes of soil and plant-associated prokaryotes.</title>
        <authorList>
            <person name="Whitman W."/>
        </authorList>
    </citation>
    <scope>NUCLEOTIDE SEQUENCE [LARGE SCALE GENOMIC DNA]</scope>
    <source>
        <strain evidence="2 3">X5P3</strain>
    </source>
</reference>
<proteinExistence type="predicted"/>
<evidence type="ECO:0000313" key="3">
    <source>
        <dbReference type="Proteomes" id="UP000584867"/>
    </source>
</evidence>
<keyword evidence="1" id="KW-0472">Membrane</keyword>
<name>A0A7W7ZNH6_9BACT</name>
<dbReference type="RefSeq" id="WP_184254243.1">
    <property type="nucleotide sequence ID" value="NZ_JACHIO010000005.1"/>
</dbReference>
<dbReference type="Proteomes" id="UP000584867">
    <property type="component" value="Unassembled WGS sequence"/>
</dbReference>
<gene>
    <name evidence="2" type="ORF">HDF15_001586</name>
</gene>
<sequence>MAYQKSGWGTALLITFIAVLCIWGPQIMHKLDLGTPKTAQQLPGDWQGSFTINGTYKPAIYGETSGPHTGGTLFFHAYRMSPNLDWIEAKGEVCVNGESTARPLQISITHYDSDGTFSTPPGTTPPLGAFPWLGRLTQTKGAPDTLTLGNDIELAIHATLHRGTRAAFRAQSSCAPPPDKD</sequence>
<feature type="transmembrane region" description="Helical" evidence="1">
    <location>
        <begin position="6"/>
        <end position="23"/>
    </location>
</feature>
<accession>A0A7W7ZNH6</accession>
<evidence type="ECO:0000256" key="1">
    <source>
        <dbReference type="SAM" id="Phobius"/>
    </source>
</evidence>
<organism evidence="2 3">
    <name type="scientific">Granulicella mallensis</name>
    <dbReference type="NCBI Taxonomy" id="940614"/>
    <lineage>
        <taxon>Bacteria</taxon>
        <taxon>Pseudomonadati</taxon>
        <taxon>Acidobacteriota</taxon>
        <taxon>Terriglobia</taxon>
        <taxon>Terriglobales</taxon>
        <taxon>Acidobacteriaceae</taxon>
        <taxon>Granulicella</taxon>
    </lineage>
</organism>
<protein>
    <submittedName>
        <fullName evidence="2">Uncharacterized protein</fullName>
    </submittedName>
</protein>
<keyword evidence="1" id="KW-0812">Transmembrane</keyword>
<dbReference type="AlphaFoldDB" id="A0A7W7ZNH6"/>
<dbReference type="EMBL" id="JACHIO010000005">
    <property type="protein sequence ID" value="MBB5063246.1"/>
    <property type="molecule type" value="Genomic_DNA"/>
</dbReference>